<evidence type="ECO:0000313" key="3">
    <source>
        <dbReference type="Proteomes" id="UP000515908"/>
    </source>
</evidence>
<dbReference type="EMBL" id="LR877150">
    <property type="protein sequence ID" value="CAD2216378.1"/>
    <property type="molecule type" value="Genomic_DNA"/>
</dbReference>
<keyword evidence="3" id="KW-1185">Reference proteome</keyword>
<proteinExistence type="predicted"/>
<evidence type="ECO:0000256" key="1">
    <source>
        <dbReference type="SAM" id="MobiDB-lite"/>
    </source>
</evidence>
<protein>
    <submittedName>
        <fullName evidence="2">Uncharacterized protein</fullName>
    </submittedName>
</protein>
<feature type="compositionally biased region" description="Basic and acidic residues" evidence="1">
    <location>
        <begin position="1"/>
        <end position="14"/>
    </location>
</feature>
<dbReference type="AlphaFoldDB" id="A0A7G2C9D5"/>
<sequence>MGCKDSKEKTRYQDTEESLNRTAKKQNSELNNSRRTEEALLSPVEPVKSDSSSPSNRSFTDMGSFRNNSFVNEKGDAVIERAGTMRASKFKKDSEDNDSDEDGDITASALGRRRLGDREEVSLSSHSSDEMLVLTCLDCGAEIGENVDAVICPLTGKLHA</sequence>
<feature type="region of interest" description="Disordered" evidence="1">
    <location>
        <begin position="1"/>
        <end position="127"/>
    </location>
</feature>
<gene>
    <name evidence="2" type="ORF">ADEAN_000384000</name>
</gene>
<reference evidence="2 3" key="1">
    <citation type="submission" date="2020-08" db="EMBL/GenBank/DDBJ databases">
        <authorList>
            <person name="Newling K."/>
            <person name="Davey J."/>
            <person name="Forrester S."/>
        </authorList>
    </citation>
    <scope>NUCLEOTIDE SEQUENCE [LARGE SCALE GENOMIC DNA]</scope>
    <source>
        <strain evidence="3">Crithidia deanei Carvalho (ATCC PRA-265)</strain>
    </source>
</reference>
<organism evidence="2 3">
    <name type="scientific">Angomonas deanei</name>
    <dbReference type="NCBI Taxonomy" id="59799"/>
    <lineage>
        <taxon>Eukaryota</taxon>
        <taxon>Discoba</taxon>
        <taxon>Euglenozoa</taxon>
        <taxon>Kinetoplastea</taxon>
        <taxon>Metakinetoplastina</taxon>
        <taxon>Trypanosomatida</taxon>
        <taxon>Trypanosomatidae</taxon>
        <taxon>Strigomonadinae</taxon>
        <taxon>Angomonas</taxon>
    </lineage>
</organism>
<dbReference type="Proteomes" id="UP000515908">
    <property type="component" value="Chromosome 06"/>
</dbReference>
<feature type="compositionally biased region" description="Acidic residues" evidence="1">
    <location>
        <begin position="95"/>
        <end position="104"/>
    </location>
</feature>
<feature type="compositionally biased region" description="Polar residues" evidence="1">
    <location>
        <begin position="49"/>
        <end position="71"/>
    </location>
</feature>
<dbReference type="VEuPathDB" id="TriTrypDB:ADEAN_000384000"/>
<evidence type="ECO:0000313" key="2">
    <source>
        <dbReference type="EMBL" id="CAD2216378.1"/>
    </source>
</evidence>
<accession>A0A7G2C9D5</accession>
<name>A0A7G2C9D5_9TRYP</name>